<dbReference type="InterPro" id="IPR013686">
    <property type="entry name" value="Polypept-transport_assoc_ShlB"/>
</dbReference>
<gene>
    <name evidence="12" type="ORF">DWV00_29985</name>
</gene>
<dbReference type="OrthoDB" id="572300at2"/>
<evidence type="ECO:0000256" key="2">
    <source>
        <dbReference type="ARBA" id="ARBA00009055"/>
    </source>
</evidence>
<evidence type="ECO:0000256" key="6">
    <source>
        <dbReference type="ARBA" id="ARBA00022927"/>
    </source>
</evidence>
<keyword evidence="4" id="KW-1134">Transmembrane beta strand</keyword>
<dbReference type="RefSeq" id="WP_115537233.1">
    <property type="nucleotide sequence ID" value="NZ_QRGA01000021.1"/>
</dbReference>
<proteinExistence type="inferred from homology"/>
<comment type="similarity">
    <text evidence="2">Belongs to the TPS (TC 1.B.20) family.</text>
</comment>
<keyword evidence="6" id="KW-0653">Protein transport</keyword>
<dbReference type="InterPro" id="IPR034746">
    <property type="entry name" value="POTRA"/>
</dbReference>
<evidence type="ECO:0000256" key="1">
    <source>
        <dbReference type="ARBA" id="ARBA00004442"/>
    </source>
</evidence>
<keyword evidence="3" id="KW-0813">Transport</keyword>
<dbReference type="GO" id="GO:0098046">
    <property type="term" value="C:type V protein secretion system complex"/>
    <property type="evidence" value="ECO:0007669"/>
    <property type="project" value="TreeGrafter"/>
</dbReference>
<evidence type="ECO:0000256" key="5">
    <source>
        <dbReference type="ARBA" id="ARBA00022692"/>
    </source>
</evidence>
<keyword evidence="8" id="KW-0998">Cell outer membrane</keyword>
<accession>A0A3D8JS28</accession>
<evidence type="ECO:0000313" key="12">
    <source>
        <dbReference type="EMBL" id="RDU95221.1"/>
    </source>
</evidence>
<feature type="signal peptide" evidence="10">
    <location>
        <begin position="1"/>
        <end position="25"/>
    </location>
</feature>
<dbReference type="Pfam" id="PF03865">
    <property type="entry name" value="ShlB"/>
    <property type="match status" value="1"/>
</dbReference>
<evidence type="ECO:0000256" key="9">
    <source>
        <dbReference type="SAM" id="MobiDB-lite"/>
    </source>
</evidence>
<evidence type="ECO:0000259" key="11">
    <source>
        <dbReference type="PROSITE" id="PS51779"/>
    </source>
</evidence>
<dbReference type="PANTHER" id="PTHR34597:SF1">
    <property type="entry name" value="HEME_HEMOPEXIN TRANSPORTER PROTEIN HUXB"/>
    <property type="match status" value="1"/>
</dbReference>
<comment type="caution">
    <text evidence="12">The sequence shown here is derived from an EMBL/GenBank/DDBJ whole genome shotgun (WGS) entry which is preliminary data.</text>
</comment>
<dbReference type="Pfam" id="PF08479">
    <property type="entry name" value="POTRA_2"/>
    <property type="match status" value="1"/>
</dbReference>
<evidence type="ECO:0000313" key="13">
    <source>
        <dbReference type="Proteomes" id="UP000256838"/>
    </source>
</evidence>
<evidence type="ECO:0000256" key="7">
    <source>
        <dbReference type="ARBA" id="ARBA00023136"/>
    </source>
</evidence>
<dbReference type="GO" id="GO:0046819">
    <property type="term" value="P:protein secretion by the type V secretion system"/>
    <property type="evidence" value="ECO:0007669"/>
    <property type="project" value="TreeGrafter"/>
</dbReference>
<name>A0A3D8JS28_9BURK</name>
<organism evidence="12 13">
    <name type="scientific">Trinickia dinghuensis</name>
    <dbReference type="NCBI Taxonomy" id="2291023"/>
    <lineage>
        <taxon>Bacteria</taxon>
        <taxon>Pseudomonadati</taxon>
        <taxon>Pseudomonadota</taxon>
        <taxon>Betaproteobacteria</taxon>
        <taxon>Burkholderiales</taxon>
        <taxon>Burkholderiaceae</taxon>
        <taxon>Trinickia</taxon>
    </lineage>
</organism>
<sequence>MKIPTFRIRFAGLWVPALLSAAAHAQSLPPIDAGKALQETKPALPPAEKQAPEPVIEQPEEPPLALPANQTLTVKAFRFEGAEFIPETDLQTAVASYKGRALSMADIEAAADRVTALYRSRGYLVARAYVPRQDANGGVLTLRVVVGKYGKVSIRNRSRVRDRQVEGDFSGLRGNQAVTREALERAMLLVGDLPGATLPTVSISPGQAPGTSDFDVAVGPGKRYGGYATFDNYGSRYTGDYRFSVGASLYSPFGLGDSLNFTGMSSTNAGLYDGRLAYSAPLGTSGLRGELAIGSTRYKLGDAFAPLDAQGYANSLEANFSYPIVRTRSQNLTATVNLVGRDMRDELGSVNQVTTRHLYAGTFGLTHERYGQLFGRNAYLTLTGGLTVGRLDIAEPAMKAANEAGADTVGGYGRADFSILGRLAVTDTLSASASLNLQRAIHRNLDSSEQLLISGTQGVLAYQEAGSGDNGYLANVNLRYALPRFAGVDHSVSVFADSAHVGLHDASYTTTDGATLQDVGIGYTASYRWLFARLLVAHAVGAMPASVPTHGRNRFLAQVAAQF</sequence>
<dbReference type="PROSITE" id="PS51779">
    <property type="entry name" value="POTRA"/>
    <property type="match status" value="1"/>
</dbReference>
<dbReference type="GO" id="GO:0008320">
    <property type="term" value="F:protein transmembrane transporter activity"/>
    <property type="evidence" value="ECO:0007669"/>
    <property type="project" value="TreeGrafter"/>
</dbReference>
<feature type="region of interest" description="Disordered" evidence="9">
    <location>
        <begin position="44"/>
        <end position="64"/>
    </location>
</feature>
<evidence type="ECO:0000256" key="8">
    <source>
        <dbReference type="ARBA" id="ARBA00023237"/>
    </source>
</evidence>
<dbReference type="InterPro" id="IPR051544">
    <property type="entry name" value="TPS_OM_transporter"/>
</dbReference>
<keyword evidence="5" id="KW-0812">Transmembrane</keyword>
<dbReference type="InterPro" id="IPR005565">
    <property type="entry name" value="Hemolysn_activator_HlyB_C"/>
</dbReference>
<dbReference type="AlphaFoldDB" id="A0A3D8JS28"/>
<dbReference type="Proteomes" id="UP000256838">
    <property type="component" value="Unassembled WGS sequence"/>
</dbReference>
<keyword evidence="10" id="KW-0732">Signal</keyword>
<feature type="domain" description="POTRA" evidence="11">
    <location>
        <begin position="72"/>
        <end position="147"/>
    </location>
</feature>
<keyword evidence="13" id="KW-1185">Reference proteome</keyword>
<dbReference type="EMBL" id="QRGA01000021">
    <property type="protein sequence ID" value="RDU95221.1"/>
    <property type="molecule type" value="Genomic_DNA"/>
</dbReference>
<keyword evidence="7" id="KW-0472">Membrane</keyword>
<comment type="subcellular location">
    <subcellularLocation>
        <location evidence="1">Cell outer membrane</location>
    </subcellularLocation>
</comment>
<dbReference type="GO" id="GO:0009279">
    <property type="term" value="C:cell outer membrane"/>
    <property type="evidence" value="ECO:0007669"/>
    <property type="project" value="UniProtKB-SubCell"/>
</dbReference>
<dbReference type="Gene3D" id="2.40.160.50">
    <property type="entry name" value="membrane protein fhac: a member of the omp85/tpsb transporter family"/>
    <property type="match status" value="1"/>
</dbReference>
<protein>
    <submittedName>
        <fullName evidence="12">ShlB/FhaC/HecB family hemolysin secretion/activation protein</fullName>
    </submittedName>
</protein>
<evidence type="ECO:0000256" key="3">
    <source>
        <dbReference type="ARBA" id="ARBA00022448"/>
    </source>
</evidence>
<evidence type="ECO:0000256" key="4">
    <source>
        <dbReference type="ARBA" id="ARBA00022452"/>
    </source>
</evidence>
<dbReference type="Gene3D" id="3.10.20.310">
    <property type="entry name" value="membrane protein fhac"/>
    <property type="match status" value="1"/>
</dbReference>
<feature type="chain" id="PRO_5017769088" evidence="10">
    <location>
        <begin position="26"/>
        <end position="563"/>
    </location>
</feature>
<evidence type="ECO:0000256" key="10">
    <source>
        <dbReference type="SAM" id="SignalP"/>
    </source>
</evidence>
<reference evidence="12 13" key="1">
    <citation type="submission" date="2018-08" db="EMBL/GenBank/DDBJ databases">
        <title>Paraburkholderia sp. DHOM06 isolated from forest soil.</title>
        <authorList>
            <person name="Gao Z.-H."/>
            <person name="Qiu L.-H."/>
        </authorList>
    </citation>
    <scope>NUCLEOTIDE SEQUENCE [LARGE SCALE GENOMIC DNA]</scope>
    <source>
        <strain evidence="12 13">DHOM06</strain>
    </source>
</reference>
<dbReference type="PANTHER" id="PTHR34597">
    <property type="entry name" value="SLR1661 PROTEIN"/>
    <property type="match status" value="1"/>
</dbReference>